<evidence type="ECO:0000313" key="2">
    <source>
        <dbReference type="EMBL" id="OCK77079.1"/>
    </source>
</evidence>
<dbReference type="GO" id="GO:0005737">
    <property type="term" value="C:cytoplasm"/>
    <property type="evidence" value="ECO:0007669"/>
    <property type="project" value="TreeGrafter"/>
</dbReference>
<feature type="compositionally biased region" description="Polar residues" evidence="1">
    <location>
        <begin position="25"/>
        <end position="42"/>
    </location>
</feature>
<organism evidence="2 3">
    <name type="scientific">Lepidopterella palustris CBS 459.81</name>
    <dbReference type="NCBI Taxonomy" id="1314670"/>
    <lineage>
        <taxon>Eukaryota</taxon>
        <taxon>Fungi</taxon>
        <taxon>Dikarya</taxon>
        <taxon>Ascomycota</taxon>
        <taxon>Pezizomycotina</taxon>
        <taxon>Dothideomycetes</taxon>
        <taxon>Pleosporomycetidae</taxon>
        <taxon>Mytilinidiales</taxon>
        <taxon>Argynnaceae</taxon>
        <taxon>Lepidopterella</taxon>
    </lineage>
</organism>
<feature type="compositionally biased region" description="Basic residues" evidence="1">
    <location>
        <begin position="413"/>
        <end position="424"/>
    </location>
</feature>
<name>A0A8E2E4M6_9PEZI</name>
<dbReference type="PANTHER" id="PTHR28307:SF1">
    <property type="entry name" value="PAL1 CELL MORPHOLOGY PROTEIN"/>
    <property type="match status" value="1"/>
</dbReference>
<protein>
    <recommendedName>
        <fullName evidence="4">Pal1-domain-containing protein</fullName>
    </recommendedName>
</protein>
<feature type="compositionally biased region" description="Polar residues" evidence="1">
    <location>
        <begin position="145"/>
        <end position="170"/>
    </location>
</feature>
<dbReference type="OrthoDB" id="5389892at2759"/>
<sequence>MTSDKEWAAKNLLGPLTEPDPSDETGLNSHFGSTYAPRQQTYPSPPMPSSPEDGSWVEVRSHNTGSSTNTNPFRRGTNNSISKASTLINSRPASSGYPSPPTSASPRRERFSSHRDGDPSGAPLSREAALPAREAVQSHREAAFSSYTSGHPRRSSQPNLINRPLDSSNGIGIARNNSLRERYPGDISHRPLDIIRKDTKLAHRSPHLRREHYPGPDTIDRLDATGSRYHHEGPYDAALLARNTSFESSPIAAIASSNEEALRATPRENIIDAVQRHRPLEGVASVPPGVPDKFGRVLEYEEGADLQREEGGDYRRWPGVEYLPGDLKGKGEPSYSIEKALKDHKTRGGDGEDAGVELQTRTRSRNKSLSHADDRPVSEIGSVSGNATGQSYVKWEGDMRRSNTTGKTVSGGLKKRFGSLRRRK</sequence>
<feature type="region of interest" description="Disordered" evidence="1">
    <location>
        <begin position="1"/>
        <end position="184"/>
    </location>
</feature>
<keyword evidence="3" id="KW-1185">Reference proteome</keyword>
<proteinExistence type="predicted"/>
<dbReference type="InterPro" id="IPR013226">
    <property type="entry name" value="Pal1"/>
</dbReference>
<dbReference type="PANTHER" id="PTHR28307">
    <property type="entry name" value="PROTEIN PAL1"/>
    <property type="match status" value="1"/>
</dbReference>
<evidence type="ECO:0000313" key="3">
    <source>
        <dbReference type="Proteomes" id="UP000250266"/>
    </source>
</evidence>
<feature type="compositionally biased region" description="Polar residues" evidence="1">
    <location>
        <begin position="62"/>
        <end position="97"/>
    </location>
</feature>
<feature type="region of interest" description="Disordered" evidence="1">
    <location>
        <begin position="343"/>
        <end position="424"/>
    </location>
</feature>
<gene>
    <name evidence="2" type="ORF">K432DRAFT_384965</name>
</gene>
<dbReference type="EMBL" id="KV745156">
    <property type="protein sequence ID" value="OCK77079.1"/>
    <property type="molecule type" value="Genomic_DNA"/>
</dbReference>
<dbReference type="AlphaFoldDB" id="A0A8E2E4M6"/>
<reference evidence="2 3" key="1">
    <citation type="journal article" date="2016" name="Nat. Commun.">
        <title>Ectomycorrhizal ecology is imprinted in the genome of the dominant symbiotic fungus Cenococcum geophilum.</title>
        <authorList>
            <consortium name="DOE Joint Genome Institute"/>
            <person name="Peter M."/>
            <person name="Kohler A."/>
            <person name="Ohm R.A."/>
            <person name="Kuo A."/>
            <person name="Krutzmann J."/>
            <person name="Morin E."/>
            <person name="Arend M."/>
            <person name="Barry K.W."/>
            <person name="Binder M."/>
            <person name="Choi C."/>
            <person name="Clum A."/>
            <person name="Copeland A."/>
            <person name="Grisel N."/>
            <person name="Haridas S."/>
            <person name="Kipfer T."/>
            <person name="LaButti K."/>
            <person name="Lindquist E."/>
            <person name="Lipzen A."/>
            <person name="Maire R."/>
            <person name="Meier B."/>
            <person name="Mihaltcheva S."/>
            <person name="Molinier V."/>
            <person name="Murat C."/>
            <person name="Poggeler S."/>
            <person name="Quandt C.A."/>
            <person name="Sperisen C."/>
            <person name="Tritt A."/>
            <person name="Tisserant E."/>
            <person name="Crous P.W."/>
            <person name="Henrissat B."/>
            <person name="Nehls U."/>
            <person name="Egli S."/>
            <person name="Spatafora J.W."/>
            <person name="Grigoriev I.V."/>
            <person name="Martin F.M."/>
        </authorList>
    </citation>
    <scope>NUCLEOTIDE SEQUENCE [LARGE SCALE GENOMIC DNA]</scope>
    <source>
        <strain evidence="2 3">CBS 459.81</strain>
    </source>
</reference>
<accession>A0A8E2E4M6</accession>
<dbReference type="Proteomes" id="UP000250266">
    <property type="component" value="Unassembled WGS sequence"/>
</dbReference>
<evidence type="ECO:0008006" key="4">
    <source>
        <dbReference type="Google" id="ProtNLM"/>
    </source>
</evidence>
<evidence type="ECO:0000256" key="1">
    <source>
        <dbReference type="SAM" id="MobiDB-lite"/>
    </source>
</evidence>
<dbReference type="Pfam" id="PF08316">
    <property type="entry name" value="Pal1"/>
    <property type="match status" value="1"/>
</dbReference>
<feature type="compositionally biased region" description="Polar residues" evidence="1">
    <location>
        <begin position="381"/>
        <end position="391"/>
    </location>
</feature>
<feature type="compositionally biased region" description="Basic and acidic residues" evidence="1">
    <location>
        <begin position="106"/>
        <end position="118"/>
    </location>
</feature>